<protein>
    <recommendedName>
        <fullName evidence="3">Transmembrane protein 186</fullName>
    </recommendedName>
</protein>
<evidence type="ECO:0000256" key="3">
    <source>
        <dbReference type="ARBA" id="ARBA00014604"/>
    </source>
</evidence>
<evidence type="ECO:0000313" key="10">
    <source>
        <dbReference type="Proteomes" id="UP000695026"/>
    </source>
</evidence>
<feature type="transmembrane region" description="Helical" evidence="9">
    <location>
        <begin position="105"/>
        <end position="122"/>
    </location>
</feature>
<dbReference type="KEGG" id="pbi:103049014"/>
<evidence type="ECO:0000256" key="6">
    <source>
        <dbReference type="ARBA" id="ARBA00022989"/>
    </source>
</evidence>
<keyword evidence="7" id="KW-0496">Mitochondrion</keyword>
<organism evidence="10 11">
    <name type="scientific">Python bivittatus</name>
    <name type="common">Burmese python</name>
    <name type="synonym">Python molurus bivittatus</name>
    <dbReference type="NCBI Taxonomy" id="176946"/>
    <lineage>
        <taxon>Eukaryota</taxon>
        <taxon>Metazoa</taxon>
        <taxon>Chordata</taxon>
        <taxon>Craniata</taxon>
        <taxon>Vertebrata</taxon>
        <taxon>Euteleostomi</taxon>
        <taxon>Lepidosauria</taxon>
        <taxon>Squamata</taxon>
        <taxon>Bifurcata</taxon>
        <taxon>Unidentata</taxon>
        <taxon>Episquamata</taxon>
        <taxon>Toxicofera</taxon>
        <taxon>Serpentes</taxon>
        <taxon>Henophidia</taxon>
        <taxon>Pythonidae</taxon>
        <taxon>Python</taxon>
    </lineage>
</organism>
<dbReference type="GeneID" id="103049014"/>
<proteinExistence type="inferred from homology"/>
<evidence type="ECO:0000256" key="4">
    <source>
        <dbReference type="ARBA" id="ARBA00022692"/>
    </source>
</evidence>
<dbReference type="OrthoDB" id="6147888at2759"/>
<keyword evidence="4 9" id="KW-0812">Transmembrane</keyword>
<keyword evidence="5" id="KW-0999">Mitochondrion inner membrane</keyword>
<gene>
    <name evidence="11" type="primary">TMEM186</name>
</gene>
<feature type="transmembrane region" description="Helical" evidence="9">
    <location>
        <begin position="134"/>
        <end position="153"/>
    </location>
</feature>
<dbReference type="PANTHER" id="PTHR13603">
    <property type="entry name" value="TRANSMEMBRANE PROTEIN 186"/>
    <property type="match status" value="1"/>
</dbReference>
<evidence type="ECO:0000256" key="5">
    <source>
        <dbReference type="ARBA" id="ARBA00022792"/>
    </source>
</evidence>
<keyword evidence="8 9" id="KW-0472">Membrane</keyword>
<name>A0A9F2R4I9_PYTBI</name>
<evidence type="ECO:0000256" key="9">
    <source>
        <dbReference type="SAM" id="Phobius"/>
    </source>
</evidence>
<dbReference type="OMA" id="MTIGDTG"/>
<comment type="similarity">
    <text evidence="2">Belongs to the TMEM186 family.</text>
</comment>
<dbReference type="InterPro" id="IPR026571">
    <property type="entry name" value="Tmem186"/>
</dbReference>
<dbReference type="GO" id="GO:0005743">
    <property type="term" value="C:mitochondrial inner membrane"/>
    <property type="evidence" value="ECO:0007669"/>
    <property type="project" value="UniProtKB-SubCell"/>
</dbReference>
<sequence length="239" mass="27092">MKVLAACARWRLVLFGPRGLQNSLAPQLWKGDHRVLRSFGSPAVLQRGAGQAPGLRLGQPRWLGGAAFSQRDPGPQPSFESSEKFTLIYQFSGITFLRFLSRLKVLQSGIALVILPSVWYFYQLNQVTLTHGLYATGVLCFSVVVLYAISFFLQRIIGFMYLNENGTLLKVSHLTFWGKRRNFCCPVESVMTLGNADEGKNRFLLKFRQYDQKENLYFSLHLGQIVDQEGFAKVFGYFS</sequence>
<evidence type="ECO:0000313" key="11">
    <source>
        <dbReference type="RefSeq" id="XP_007436218.1"/>
    </source>
</evidence>
<dbReference type="InterPro" id="IPR045325">
    <property type="entry name" value="TMEM70/TMEM186/TMEM223"/>
</dbReference>
<evidence type="ECO:0000256" key="1">
    <source>
        <dbReference type="ARBA" id="ARBA00004448"/>
    </source>
</evidence>
<dbReference type="Proteomes" id="UP000695026">
    <property type="component" value="Unplaced"/>
</dbReference>
<keyword evidence="6 9" id="KW-1133">Transmembrane helix</keyword>
<dbReference type="Pfam" id="PF06979">
    <property type="entry name" value="TMEM70"/>
    <property type="match status" value="1"/>
</dbReference>
<dbReference type="AlphaFoldDB" id="A0A9F2R4I9"/>
<reference evidence="11" key="1">
    <citation type="submission" date="2025-08" db="UniProtKB">
        <authorList>
            <consortium name="RefSeq"/>
        </authorList>
    </citation>
    <scope>IDENTIFICATION</scope>
    <source>
        <tissue evidence="11">Liver</tissue>
    </source>
</reference>
<keyword evidence="10" id="KW-1185">Reference proteome</keyword>
<comment type="subcellular location">
    <subcellularLocation>
        <location evidence="1">Mitochondrion inner membrane</location>
        <topology evidence="1">Multi-pass membrane protein</topology>
    </subcellularLocation>
</comment>
<evidence type="ECO:0000256" key="2">
    <source>
        <dbReference type="ARBA" id="ARBA00007020"/>
    </source>
</evidence>
<evidence type="ECO:0000256" key="8">
    <source>
        <dbReference type="ARBA" id="ARBA00023136"/>
    </source>
</evidence>
<evidence type="ECO:0000256" key="7">
    <source>
        <dbReference type="ARBA" id="ARBA00023128"/>
    </source>
</evidence>
<dbReference type="RefSeq" id="XP_007436218.1">
    <property type="nucleotide sequence ID" value="XM_007436156.3"/>
</dbReference>
<dbReference type="CTD" id="25880"/>
<accession>A0A9F2R4I9</accession>
<dbReference type="PANTHER" id="PTHR13603:SF1">
    <property type="entry name" value="TRANSMEMBRANE PROTEIN 186"/>
    <property type="match status" value="1"/>
</dbReference>